<feature type="compositionally biased region" description="Pro residues" evidence="1">
    <location>
        <begin position="19"/>
        <end position="30"/>
    </location>
</feature>
<dbReference type="HOGENOM" id="CLU_2442485_0_0_1"/>
<sequence>MPLVGTPFKNEDGAFEYPFPTPPLPSPPYMPSSASPSPTGSVVSAVMASAQGRPDSPANKMSAKLVKEGPIPPGLLNANGQFNMKIRRGS</sequence>
<dbReference type="OrthoDB" id="3218359at2759"/>
<feature type="region of interest" description="Disordered" evidence="1">
    <location>
        <begin position="1"/>
        <end position="43"/>
    </location>
</feature>
<accession>A0A0C3Q1A6</accession>
<evidence type="ECO:0000313" key="3">
    <source>
        <dbReference type="EMBL" id="KIO31644.1"/>
    </source>
</evidence>
<evidence type="ECO:0000313" key="4">
    <source>
        <dbReference type="Proteomes" id="UP000054248"/>
    </source>
</evidence>
<dbReference type="EMBL" id="KN822961">
    <property type="protein sequence ID" value="KIO31644.1"/>
    <property type="molecule type" value="Genomic_DNA"/>
</dbReference>
<evidence type="ECO:0000313" key="2">
    <source>
        <dbReference type="EMBL" id="KIO16306.1"/>
    </source>
</evidence>
<dbReference type="EMBL" id="KN823602">
    <property type="protein sequence ID" value="KIO16306.1"/>
    <property type="molecule type" value="Genomic_DNA"/>
</dbReference>
<proteinExistence type="predicted"/>
<reference evidence="2" key="3">
    <citation type="submission" date="2015-02" db="EMBL/GenBank/DDBJ databases">
        <title>Evolutionary Origins and Diversification of the Mycorrhizal Mutualists.</title>
        <authorList>
            <consortium name="DOE Joint Genome Institute"/>
            <consortium name="Mycorrhizal Genomics Consortium"/>
            <person name="Kohler A."/>
            <person name="Kuo A."/>
            <person name="Nagy L.G."/>
            <person name="Floudas D."/>
            <person name="Copeland A."/>
            <person name="Barry K.W."/>
            <person name="Cichocki N."/>
            <person name="Veneault-Fourrey C."/>
            <person name="LaButti K."/>
            <person name="Lindquist E.A."/>
            <person name="Lipzen A."/>
            <person name="Lundell T."/>
            <person name="Morin E."/>
            <person name="Murat C."/>
            <person name="Riley R."/>
            <person name="Ohm R."/>
            <person name="Sun H."/>
            <person name="Tunlid A."/>
            <person name="Henrissat B."/>
            <person name="Grigoriev I.V."/>
            <person name="Hibbett D.S."/>
            <person name="Martin F."/>
        </authorList>
    </citation>
    <scope>NUCLEOTIDE SEQUENCE</scope>
    <source>
        <strain evidence="2">MUT 4182</strain>
    </source>
</reference>
<dbReference type="Proteomes" id="UP000054248">
    <property type="component" value="Unassembled WGS sequence"/>
</dbReference>
<name>A0A0C3Q1A6_9AGAM</name>
<keyword evidence="4" id="KW-1185">Reference proteome</keyword>
<gene>
    <name evidence="3" type="ORF">M407DRAFT_241734</name>
    <name evidence="2" type="ORF">M407DRAFT_247017</name>
</gene>
<evidence type="ECO:0000256" key="1">
    <source>
        <dbReference type="SAM" id="MobiDB-lite"/>
    </source>
</evidence>
<dbReference type="AlphaFoldDB" id="A0A0C3Q1A6"/>
<reference evidence="2 4" key="1">
    <citation type="submission" date="2014-04" db="EMBL/GenBank/DDBJ databases">
        <authorList>
            <consortium name="DOE Joint Genome Institute"/>
            <person name="Kuo A."/>
            <person name="Girlanda M."/>
            <person name="Perotto S."/>
            <person name="Kohler A."/>
            <person name="Nagy L.G."/>
            <person name="Floudas D."/>
            <person name="Copeland A."/>
            <person name="Barry K.W."/>
            <person name="Cichocki N."/>
            <person name="Veneault-Fourrey C."/>
            <person name="LaButti K."/>
            <person name="Lindquist E.A."/>
            <person name="Lipzen A."/>
            <person name="Lundell T."/>
            <person name="Morin E."/>
            <person name="Murat C."/>
            <person name="Sun H."/>
            <person name="Tunlid A."/>
            <person name="Henrissat B."/>
            <person name="Grigoriev I.V."/>
            <person name="Hibbett D.S."/>
            <person name="Martin F."/>
            <person name="Nordberg H.P."/>
            <person name="Cantor M.N."/>
            <person name="Hua S.X."/>
        </authorList>
    </citation>
    <scope>NUCLEOTIDE SEQUENCE [LARGE SCALE GENOMIC DNA]</scope>
    <source>
        <strain evidence="2 4">MUT 4182</strain>
    </source>
</reference>
<reference evidence="4" key="2">
    <citation type="submission" date="2015-01" db="EMBL/GenBank/DDBJ databases">
        <title>Evolutionary Origins and Diversification of the Mycorrhizal Mutualists.</title>
        <authorList>
            <consortium name="DOE Joint Genome Institute"/>
            <consortium name="Mycorrhizal Genomics Consortium"/>
            <person name="Kohler A."/>
            <person name="Kuo A."/>
            <person name="Nagy L.G."/>
            <person name="Floudas D."/>
            <person name="Copeland A."/>
            <person name="Barry K.W."/>
            <person name="Cichocki N."/>
            <person name="Veneault-Fourrey C."/>
            <person name="LaButti K."/>
            <person name="Lindquist E.A."/>
            <person name="Lipzen A."/>
            <person name="Lundell T."/>
            <person name="Morin E."/>
            <person name="Murat C."/>
            <person name="Riley R."/>
            <person name="Ohm R."/>
            <person name="Sun H."/>
            <person name="Tunlid A."/>
            <person name="Henrissat B."/>
            <person name="Grigoriev I.V."/>
            <person name="Hibbett D.S."/>
            <person name="Martin F."/>
        </authorList>
    </citation>
    <scope>NUCLEOTIDE SEQUENCE [LARGE SCALE GENOMIC DNA]</scope>
    <source>
        <strain evidence="4">MUT 4182</strain>
    </source>
</reference>
<protein>
    <submittedName>
        <fullName evidence="2">Uncharacterized protein</fullName>
    </submittedName>
</protein>
<organism evidence="2 4">
    <name type="scientific">Tulasnella calospora MUT 4182</name>
    <dbReference type="NCBI Taxonomy" id="1051891"/>
    <lineage>
        <taxon>Eukaryota</taxon>
        <taxon>Fungi</taxon>
        <taxon>Dikarya</taxon>
        <taxon>Basidiomycota</taxon>
        <taxon>Agaricomycotina</taxon>
        <taxon>Agaricomycetes</taxon>
        <taxon>Cantharellales</taxon>
        <taxon>Tulasnellaceae</taxon>
        <taxon>Tulasnella</taxon>
    </lineage>
</organism>